<dbReference type="AlphaFoldDB" id="A0AAV4UNC5"/>
<evidence type="ECO:0000313" key="2">
    <source>
        <dbReference type="Proteomes" id="UP001054945"/>
    </source>
</evidence>
<name>A0AAV4UNC5_CAEEX</name>
<dbReference type="EMBL" id="BPLR01013184">
    <property type="protein sequence ID" value="GIY59258.1"/>
    <property type="molecule type" value="Genomic_DNA"/>
</dbReference>
<sequence length="117" mass="13807">MGFLHRMEVSIDIPKMSYILDTAVDKKLWLSENPKNVFITGKLLPEMNEMELLANVCLNSCDLLSKKDFKVFFFIEMFMKNSNSGERFYDSEHERIKSALRNAKNKCFERIKILYLI</sequence>
<gene>
    <name evidence="1" type="ORF">CEXT_450581</name>
</gene>
<comment type="caution">
    <text evidence="1">The sequence shown here is derived from an EMBL/GenBank/DDBJ whole genome shotgun (WGS) entry which is preliminary data.</text>
</comment>
<accession>A0AAV4UNC5</accession>
<protein>
    <submittedName>
        <fullName evidence="1">Uncharacterized protein</fullName>
    </submittedName>
</protein>
<dbReference type="Proteomes" id="UP001054945">
    <property type="component" value="Unassembled WGS sequence"/>
</dbReference>
<keyword evidence="2" id="KW-1185">Reference proteome</keyword>
<evidence type="ECO:0000313" key="1">
    <source>
        <dbReference type="EMBL" id="GIY59258.1"/>
    </source>
</evidence>
<organism evidence="1 2">
    <name type="scientific">Caerostris extrusa</name>
    <name type="common">Bark spider</name>
    <name type="synonym">Caerostris bankana</name>
    <dbReference type="NCBI Taxonomy" id="172846"/>
    <lineage>
        <taxon>Eukaryota</taxon>
        <taxon>Metazoa</taxon>
        <taxon>Ecdysozoa</taxon>
        <taxon>Arthropoda</taxon>
        <taxon>Chelicerata</taxon>
        <taxon>Arachnida</taxon>
        <taxon>Araneae</taxon>
        <taxon>Araneomorphae</taxon>
        <taxon>Entelegynae</taxon>
        <taxon>Araneoidea</taxon>
        <taxon>Araneidae</taxon>
        <taxon>Caerostris</taxon>
    </lineage>
</organism>
<reference evidence="1 2" key="1">
    <citation type="submission" date="2021-06" db="EMBL/GenBank/DDBJ databases">
        <title>Caerostris extrusa draft genome.</title>
        <authorList>
            <person name="Kono N."/>
            <person name="Arakawa K."/>
        </authorList>
    </citation>
    <scope>NUCLEOTIDE SEQUENCE [LARGE SCALE GENOMIC DNA]</scope>
</reference>
<proteinExistence type="predicted"/>